<dbReference type="Proteomes" id="UP000798662">
    <property type="component" value="Chromosome 1"/>
</dbReference>
<name>A0ACC3BQZ6_PYRYE</name>
<sequence>MEYVPSLRLFILVVEVPPGEYHYRFVVDGRWRLAEDATDIGVDAFGEQSHVLRLDGAAAPPGVDVLAATTAAAAASFDDLPSDDEAMPDDYFRHPPAPPLTLNSDAGDGGGGGAREAARVRARLAERSAAGAPGAPPPAVHFPTEPGFRPMAGAGVPVRSADAVIDPAARSQFLAQVEENAAQRQAVGAALLARGEADAALALFSLAVRLREKNGLKYAERNAGAHGEVARAFAALGDAANEEKHLRAAVRVWTVGHLRGAGARLGDLRLRLGVVLDRGGAWLDADAEYAAALQCYARGRYTGANVGVARENRAAVAAKVAAAGGVAAVAAAGRENVPPPRVADGRAALLRGDYDGALDAYTLAIYARKRHGPWASVANAECHVDTARALFASGRLPETLRRHPEAEGEHVRGLHDLAAAGVPEGGAAWRKAWRKLEANLAAQGRGGEGAAAAAVWGGRGRKVESVVLKR</sequence>
<proteinExistence type="predicted"/>
<accession>A0ACC3BQZ6</accession>
<protein>
    <submittedName>
        <fullName evidence="1">Uncharacterized protein</fullName>
    </submittedName>
</protein>
<gene>
    <name evidence="1" type="ORF">I4F81_002605</name>
</gene>
<keyword evidence="2" id="KW-1185">Reference proteome</keyword>
<organism evidence="1 2">
    <name type="scientific">Pyropia yezoensis</name>
    <name type="common">Susabi-nori</name>
    <name type="synonym">Porphyra yezoensis</name>
    <dbReference type="NCBI Taxonomy" id="2788"/>
    <lineage>
        <taxon>Eukaryota</taxon>
        <taxon>Rhodophyta</taxon>
        <taxon>Bangiophyceae</taxon>
        <taxon>Bangiales</taxon>
        <taxon>Bangiaceae</taxon>
        <taxon>Pyropia</taxon>
    </lineage>
</organism>
<evidence type="ECO:0000313" key="1">
    <source>
        <dbReference type="EMBL" id="KAK1860013.1"/>
    </source>
</evidence>
<reference evidence="1" key="1">
    <citation type="submission" date="2019-11" db="EMBL/GenBank/DDBJ databases">
        <title>Nori genome reveals adaptations in red seaweeds to the harsh intertidal environment.</title>
        <authorList>
            <person name="Wang D."/>
            <person name="Mao Y."/>
        </authorList>
    </citation>
    <scope>NUCLEOTIDE SEQUENCE</scope>
    <source>
        <tissue evidence="1">Gametophyte</tissue>
    </source>
</reference>
<evidence type="ECO:0000313" key="2">
    <source>
        <dbReference type="Proteomes" id="UP000798662"/>
    </source>
</evidence>
<comment type="caution">
    <text evidence="1">The sequence shown here is derived from an EMBL/GenBank/DDBJ whole genome shotgun (WGS) entry which is preliminary data.</text>
</comment>
<dbReference type="EMBL" id="CM020618">
    <property type="protein sequence ID" value="KAK1860013.1"/>
    <property type="molecule type" value="Genomic_DNA"/>
</dbReference>